<dbReference type="Pfam" id="PF17964">
    <property type="entry name" value="Big_10"/>
    <property type="match status" value="1"/>
</dbReference>
<feature type="compositionally biased region" description="Low complexity" evidence="14">
    <location>
        <begin position="58"/>
        <end position="71"/>
    </location>
</feature>
<evidence type="ECO:0000256" key="14">
    <source>
        <dbReference type="SAM" id="MobiDB-lite"/>
    </source>
</evidence>
<keyword evidence="5 13" id="KW-0133">Cell shape</keyword>
<evidence type="ECO:0000256" key="7">
    <source>
        <dbReference type="ARBA" id="ARBA00023136"/>
    </source>
</evidence>
<keyword evidence="2" id="KW-1003">Cell membrane</keyword>
<dbReference type="FunFam" id="2.60.40.3780:FF:000001">
    <property type="entry name" value="L,D-transpeptidase 2"/>
    <property type="match status" value="1"/>
</dbReference>
<dbReference type="GO" id="GO:0008360">
    <property type="term" value="P:regulation of cell shape"/>
    <property type="evidence" value="ECO:0007669"/>
    <property type="project" value="UniProtKB-UniRule"/>
</dbReference>
<evidence type="ECO:0000256" key="4">
    <source>
        <dbReference type="ARBA" id="ARBA00022729"/>
    </source>
</evidence>
<dbReference type="SUPFAM" id="SSF141523">
    <property type="entry name" value="L,D-transpeptidase catalytic domain-like"/>
    <property type="match status" value="1"/>
</dbReference>
<evidence type="ECO:0000259" key="15">
    <source>
        <dbReference type="PROSITE" id="PS52029"/>
    </source>
</evidence>
<accession>A0A561UEQ1</accession>
<evidence type="ECO:0000313" key="16">
    <source>
        <dbReference type="EMBL" id="TWF97842.1"/>
    </source>
</evidence>
<dbReference type="Pfam" id="PF03734">
    <property type="entry name" value="YkuD"/>
    <property type="match status" value="1"/>
</dbReference>
<feature type="active site" description="Nucleophile" evidence="13">
    <location>
        <position position="368"/>
    </location>
</feature>
<keyword evidence="6 13" id="KW-0573">Peptidoglycan synthesis</keyword>
<dbReference type="GO" id="GO:0071555">
    <property type="term" value="P:cell wall organization"/>
    <property type="evidence" value="ECO:0007669"/>
    <property type="project" value="UniProtKB-UniRule"/>
</dbReference>
<name>A0A561UEQ1_9ACTN</name>
<dbReference type="PANTHER" id="PTHR30582:SF2">
    <property type="entry name" value="L,D-TRANSPEPTIDASE YCIB-RELATED"/>
    <property type="match status" value="1"/>
</dbReference>
<evidence type="ECO:0000256" key="2">
    <source>
        <dbReference type="ARBA" id="ARBA00022475"/>
    </source>
</evidence>
<feature type="region of interest" description="Disordered" evidence="14">
    <location>
        <begin position="39"/>
        <end position="89"/>
    </location>
</feature>
<dbReference type="GO" id="GO:0071972">
    <property type="term" value="F:peptidoglycan L,D-transpeptidase activity"/>
    <property type="evidence" value="ECO:0007669"/>
    <property type="project" value="TreeGrafter"/>
</dbReference>
<dbReference type="GO" id="GO:0005576">
    <property type="term" value="C:extracellular region"/>
    <property type="evidence" value="ECO:0007669"/>
    <property type="project" value="TreeGrafter"/>
</dbReference>
<evidence type="ECO:0000256" key="10">
    <source>
        <dbReference type="ARBA" id="ARBA00023315"/>
    </source>
</evidence>
<keyword evidence="17" id="KW-1185">Reference proteome</keyword>
<evidence type="ECO:0000256" key="6">
    <source>
        <dbReference type="ARBA" id="ARBA00022984"/>
    </source>
</evidence>
<evidence type="ECO:0000256" key="5">
    <source>
        <dbReference type="ARBA" id="ARBA00022960"/>
    </source>
</evidence>
<dbReference type="UniPathway" id="UPA00219"/>
<evidence type="ECO:0000256" key="1">
    <source>
        <dbReference type="ARBA" id="ARBA00004752"/>
    </source>
</evidence>
<organism evidence="16 17">
    <name type="scientific">Kitasatospora viridis</name>
    <dbReference type="NCBI Taxonomy" id="281105"/>
    <lineage>
        <taxon>Bacteria</taxon>
        <taxon>Bacillati</taxon>
        <taxon>Actinomycetota</taxon>
        <taxon>Actinomycetes</taxon>
        <taxon>Kitasatosporales</taxon>
        <taxon>Streptomycetaceae</taxon>
        <taxon>Kitasatospora</taxon>
    </lineage>
</organism>
<dbReference type="FunFam" id="2.40.440.10:FF:000005">
    <property type="entry name" value="L,D-transpeptidase 2"/>
    <property type="match status" value="1"/>
</dbReference>
<dbReference type="GO" id="GO:0018104">
    <property type="term" value="P:peptidoglycan-protein cross-linking"/>
    <property type="evidence" value="ECO:0007669"/>
    <property type="project" value="TreeGrafter"/>
</dbReference>
<keyword evidence="11 13" id="KW-0961">Cell wall biogenesis/degradation</keyword>
<dbReference type="CDD" id="cd16913">
    <property type="entry name" value="YkuD_like"/>
    <property type="match status" value="1"/>
</dbReference>
<dbReference type="Proteomes" id="UP000317940">
    <property type="component" value="Unassembled WGS sequence"/>
</dbReference>
<dbReference type="InterPro" id="IPR041280">
    <property type="entry name" value="Big_10"/>
</dbReference>
<dbReference type="InterPro" id="IPR050979">
    <property type="entry name" value="LD-transpeptidase"/>
</dbReference>
<dbReference type="PROSITE" id="PS52029">
    <property type="entry name" value="LD_TPASE"/>
    <property type="match status" value="1"/>
</dbReference>
<dbReference type="Gene3D" id="2.60.40.3780">
    <property type="match status" value="1"/>
</dbReference>
<dbReference type="PANTHER" id="PTHR30582">
    <property type="entry name" value="L,D-TRANSPEPTIDASE"/>
    <property type="match status" value="1"/>
</dbReference>
<comment type="caution">
    <text evidence="16">The sequence shown here is derived from an EMBL/GenBank/DDBJ whole genome shotgun (WGS) entry which is preliminary data.</text>
</comment>
<feature type="active site" description="Proton donor/acceptor" evidence="13">
    <location>
        <position position="351"/>
    </location>
</feature>
<gene>
    <name evidence="16" type="ORF">FHX73_111643</name>
</gene>
<evidence type="ECO:0000256" key="12">
    <source>
        <dbReference type="ARBA" id="ARBA00060592"/>
    </source>
</evidence>
<evidence type="ECO:0000256" key="11">
    <source>
        <dbReference type="ARBA" id="ARBA00023316"/>
    </source>
</evidence>
<evidence type="ECO:0000256" key="9">
    <source>
        <dbReference type="ARBA" id="ARBA00023288"/>
    </source>
</evidence>
<dbReference type="EMBL" id="VIWT01000001">
    <property type="protein sequence ID" value="TWF97842.1"/>
    <property type="molecule type" value="Genomic_DNA"/>
</dbReference>
<protein>
    <submittedName>
        <fullName evidence="16">L,D-transpeptidase-like protein</fullName>
    </submittedName>
</protein>
<keyword evidence="3" id="KW-0808">Transferase</keyword>
<proteinExistence type="predicted"/>
<keyword evidence="10" id="KW-0012">Acyltransferase</keyword>
<keyword evidence="9" id="KW-0449">Lipoprotein</keyword>
<dbReference type="GO" id="GO:0016746">
    <property type="term" value="F:acyltransferase activity"/>
    <property type="evidence" value="ECO:0007669"/>
    <property type="project" value="UniProtKB-KW"/>
</dbReference>
<dbReference type="RefSeq" id="WP_246213418.1">
    <property type="nucleotide sequence ID" value="NZ_BAAAMZ010000019.1"/>
</dbReference>
<reference evidence="16 17" key="1">
    <citation type="submission" date="2019-06" db="EMBL/GenBank/DDBJ databases">
        <title>Sequencing the genomes of 1000 actinobacteria strains.</title>
        <authorList>
            <person name="Klenk H.-P."/>
        </authorList>
    </citation>
    <scope>NUCLEOTIDE SEQUENCE [LARGE SCALE GENOMIC DNA]</scope>
    <source>
        <strain evidence="16 17">DSM 44826</strain>
    </source>
</reference>
<evidence type="ECO:0000313" key="17">
    <source>
        <dbReference type="Proteomes" id="UP000317940"/>
    </source>
</evidence>
<dbReference type="AlphaFoldDB" id="A0A561UEQ1"/>
<dbReference type="InterPro" id="IPR038063">
    <property type="entry name" value="Transpep_catalytic_dom"/>
</dbReference>
<feature type="domain" description="L,D-TPase catalytic" evidence="15">
    <location>
        <begin position="269"/>
        <end position="399"/>
    </location>
</feature>
<evidence type="ECO:0000256" key="3">
    <source>
        <dbReference type="ARBA" id="ARBA00022679"/>
    </source>
</evidence>
<dbReference type="InterPro" id="IPR005490">
    <property type="entry name" value="LD_TPept_cat_dom"/>
</dbReference>
<keyword evidence="8" id="KW-0564">Palmitate</keyword>
<dbReference type="Gene3D" id="2.40.440.10">
    <property type="entry name" value="L,D-transpeptidase catalytic domain-like"/>
    <property type="match status" value="1"/>
</dbReference>
<dbReference type="Gene3D" id="2.60.40.3710">
    <property type="match status" value="1"/>
</dbReference>
<comment type="pathway">
    <text evidence="12">Glycan biosynthesis.</text>
</comment>
<keyword evidence="4" id="KW-0732">Signal</keyword>
<evidence type="ECO:0000256" key="8">
    <source>
        <dbReference type="ARBA" id="ARBA00023139"/>
    </source>
</evidence>
<evidence type="ECO:0000256" key="13">
    <source>
        <dbReference type="PROSITE-ProRule" id="PRU01373"/>
    </source>
</evidence>
<comment type="pathway">
    <text evidence="1 13">Cell wall biogenesis; peptidoglycan biosynthesis.</text>
</comment>
<sequence length="422" mass="43158">MEPVQAADAARGSSTVRSVLRRTTAALLAGGVLVLATACGPDDTKASGSGSSGGGSGSSSAPGTPGSAASPKVSAAQLSVDPKDGATDVAPNGALKVSVADGKLTQVTVADKNGTAVQGSIAADGSSWSPSGPLSVGTVYQVTAQAVDASGQQAALNSSFTTLTPGKTVAINDNITTGSTYGVGMIVSVNFTKDITNKADVLKGITFEASDGSQLKGHWFGNRRVDFRPQAFWKSGTTVKVHYKLKSTEVASGVYGLDRDESFTIGRSQISTADASTDKMTVVRDGQTIETLPITAGNDQNPSYNGTMVIKEKDPTTRMNSATVANVVGGEYDVPDVPHAMRLTDSGTYVHGNYWSSAFGVSNASHGCIGLQDAKGGDNNSVAGKFYNSSLIGDVVIIKGAKGKTVSGDNGWSGWTIPWASW</sequence>
<keyword evidence="7" id="KW-0472">Membrane</keyword>